<protein>
    <recommendedName>
        <fullName evidence="10">t-SNARE coiled-coil homology domain-containing protein</fullName>
    </recommendedName>
</protein>
<dbReference type="SUPFAM" id="SSF58038">
    <property type="entry name" value="SNARE fusion complex"/>
    <property type="match status" value="1"/>
</dbReference>
<dbReference type="InterPro" id="IPR015260">
    <property type="entry name" value="Syntaxin-6/10/61_N"/>
</dbReference>
<keyword evidence="12" id="KW-1185">Reference proteome</keyword>
<name>A0A813D732_POLGL</name>
<keyword evidence="3 9" id="KW-0812">Transmembrane</keyword>
<keyword evidence="2" id="KW-0813">Transport</keyword>
<evidence type="ECO:0000313" key="11">
    <source>
        <dbReference type="EMBL" id="CAE8581960.1"/>
    </source>
</evidence>
<dbReference type="OMA" id="EHDPYRF"/>
<dbReference type="Gene3D" id="1.20.58.90">
    <property type="match status" value="1"/>
</dbReference>
<dbReference type="GO" id="GO:0015031">
    <property type="term" value="P:protein transport"/>
    <property type="evidence" value="ECO:0007669"/>
    <property type="project" value="UniProtKB-KW"/>
</dbReference>
<proteinExistence type="inferred from homology"/>
<evidence type="ECO:0000259" key="10">
    <source>
        <dbReference type="PROSITE" id="PS50192"/>
    </source>
</evidence>
<dbReference type="FunFam" id="1.20.58.90:FF:000004">
    <property type="entry name" value="Syntaxin 10"/>
    <property type="match status" value="1"/>
</dbReference>
<dbReference type="OrthoDB" id="546861at2759"/>
<comment type="similarity">
    <text evidence="1">Belongs to the syntaxin family.</text>
</comment>
<accession>A0A813D732</accession>
<dbReference type="Proteomes" id="UP000654075">
    <property type="component" value="Unassembled WGS sequence"/>
</dbReference>
<dbReference type="GO" id="GO:0048193">
    <property type="term" value="P:Golgi vesicle transport"/>
    <property type="evidence" value="ECO:0007669"/>
    <property type="project" value="InterPro"/>
</dbReference>
<dbReference type="CDD" id="cd15841">
    <property type="entry name" value="SNARE_Qc"/>
    <property type="match status" value="1"/>
</dbReference>
<evidence type="ECO:0000256" key="6">
    <source>
        <dbReference type="ARBA" id="ARBA00023034"/>
    </source>
</evidence>
<feature type="domain" description="T-SNARE coiled-coil homology" evidence="10">
    <location>
        <begin position="154"/>
        <end position="216"/>
    </location>
</feature>
<evidence type="ECO:0000313" key="12">
    <source>
        <dbReference type="Proteomes" id="UP000654075"/>
    </source>
</evidence>
<sequence length="245" mass="28140">MAMSDPFDVARDEVETAVRKVRRLHKEWLRLLETENTSESRSFQEIHRELTGELQQLVSDLGEVERSIKAVEENRQRFHLSDAQLAARKDFWAASTAAQKDLQSSVTGQAARSKMDGDRKRTLLVRQDQAQEQQQQRLTQESKAFHEEQRLLQRQLLASQEDELEALERGTQRLGQVAYTINGELESQQKLLDELNEDVGREMERMDVVTKSMGALLKTSNRGQIYMVGAAILLFLILVFLILNT</sequence>
<dbReference type="InterPro" id="IPR000727">
    <property type="entry name" value="T_SNARE_dom"/>
</dbReference>
<organism evidence="11 12">
    <name type="scientific">Polarella glacialis</name>
    <name type="common">Dinoflagellate</name>
    <dbReference type="NCBI Taxonomy" id="89957"/>
    <lineage>
        <taxon>Eukaryota</taxon>
        <taxon>Sar</taxon>
        <taxon>Alveolata</taxon>
        <taxon>Dinophyceae</taxon>
        <taxon>Suessiales</taxon>
        <taxon>Suessiaceae</taxon>
        <taxon>Polarella</taxon>
    </lineage>
</organism>
<keyword evidence="7 9" id="KW-0472">Membrane</keyword>
<dbReference type="GO" id="GO:0016020">
    <property type="term" value="C:membrane"/>
    <property type="evidence" value="ECO:0007669"/>
    <property type="project" value="InterPro"/>
</dbReference>
<gene>
    <name evidence="11" type="ORF">PGLA1383_LOCUS966</name>
</gene>
<evidence type="ECO:0000256" key="4">
    <source>
        <dbReference type="ARBA" id="ARBA00022927"/>
    </source>
</evidence>
<dbReference type="EMBL" id="CAJNNV010000252">
    <property type="protein sequence ID" value="CAE8581960.1"/>
    <property type="molecule type" value="Genomic_DNA"/>
</dbReference>
<dbReference type="PROSITE" id="PS50192">
    <property type="entry name" value="T_SNARE"/>
    <property type="match status" value="1"/>
</dbReference>
<evidence type="ECO:0000256" key="3">
    <source>
        <dbReference type="ARBA" id="ARBA00022692"/>
    </source>
</evidence>
<comment type="subcellular location">
    <subcellularLocation>
        <location evidence="8">Golgi apparatus</location>
        <location evidence="8">trans-Golgi network membrane</location>
        <topology evidence="8">Single-pass type IV membrane protein</topology>
    </subcellularLocation>
</comment>
<dbReference type="AlphaFoldDB" id="A0A813D732"/>
<evidence type="ECO:0000256" key="9">
    <source>
        <dbReference type="SAM" id="Phobius"/>
    </source>
</evidence>
<evidence type="ECO:0000256" key="2">
    <source>
        <dbReference type="ARBA" id="ARBA00022448"/>
    </source>
</evidence>
<dbReference type="Gene3D" id="1.20.5.110">
    <property type="match status" value="1"/>
</dbReference>
<reference evidence="11" key="1">
    <citation type="submission" date="2021-02" db="EMBL/GenBank/DDBJ databases">
        <authorList>
            <person name="Dougan E. K."/>
            <person name="Rhodes N."/>
            <person name="Thang M."/>
            <person name="Chan C."/>
        </authorList>
    </citation>
    <scope>NUCLEOTIDE SEQUENCE</scope>
</reference>
<dbReference type="InterPro" id="IPR010989">
    <property type="entry name" value="SNARE"/>
</dbReference>
<dbReference type="Pfam" id="PF09177">
    <property type="entry name" value="STX6_10_61_N"/>
    <property type="match status" value="1"/>
</dbReference>
<evidence type="ECO:0000256" key="1">
    <source>
        <dbReference type="ARBA" id="ARBA00009063"/>
    </source>
</evidence>
<dbReference type="SUPFAM" id="SSF47661">
    <property type="entry name" value="t-snare proteins"/>
    <property type="match status" value="1"/>
</dbReference>
<feature type="transmembrane region" description="Helical" evidence="9">
    <location>
        <begin position="225"/>
        <end position="243"/>
    </location>
</feature>
<keyword evidence="4" id="KW-0653">Protein transport</keyword>
<evidence type="ECO:0000256" key="7">
    <source>
        <dbReference type="ARBA" id="ARBA00023136"/>
    </source>
</evidence>
<comment type="caution">
    <text evidence="11">The sequence shown here is derived from an EMBL/GenBank/DDBJ whole genome shotgun (WGS) entry which is preliminary data.</text>
</comment>
<evidence type="ECO:0000256" key="5">
    <source>
        <dbReference type="ARBA" id="ARBA00022989"/>
    </source>
</evidence>
<evidence type="ECO:0000256" key="8">
    <source>
        <dbReference type="ARBA" id="ARBA00037801"/>
    </source>
</evidence>
<dbReference type="GO" id="GO:0005794">
    <property type="term" value="C:Golgi apparatus"/>
    <property type="evidence" value="ECO:0007669"/>
    <property type="project" value="UniProtKB-SubCell"/>
</dbReference>
<keyword evidence="5 9" id="KW-1133">Transmembrane helix</keyword>
<keyword evidence="6" id="KW-0333">Golgi apparatus</keyword>